<dbReference type="PANTHER" id="PTHR14647:SF87">
    <property type="entry name" value="PUTATIVE-RELATED"/>
    <property type="match status" value="1"/>
</dbReference>
<proteinExistence type="inferred from homology"/>
<comment type="subcellular location">
    <subcellularLocation>
        <location evidence="1">Golgi apparatus membrane</location>
        <topology evidence="1">Single-pass type II membrane protein</topology>
    </subcellularLocation>
</comment>
<sequence>MITELWEESLLALKNMLNLDWDDVASFNLNEAFETVPPIPEKLEQEILSHNHADYELYKHFYNKLKTKSKQFPEKDFLTLRYHQRFWRRTCIESRVLKLSYAKKFYLGYLLKSNIPKQYQEQCQLMVYSEIEFVEQYRQEIYGLNI</sequence>
<dbReference type="GO" id="GO:0000139">
    <property type="term" value="C:Golgi membrane"/>
    <property type="evidence" value="ECO:0007669"/>
    <property type="project" value="UniProtKB-SubCell"/>
</dbReference>
<accession>A0A0C2MWE1</accession>
<evidence type="ECO:0000313" key="10">
    <source>
        <dbReference type="EMBL" id="KII65942.1"/>
    </source>
</evidence>
<dbReference type="GO" id="GO:0009247">
    <property type="term" value="P:glycolipid biosynthetic process"/>
    <property type="evidence" value="ECO:0007669"/>
    <property type="project" value="InterPro"/>
</dbReference>
<reference evidence="10 11" key="1">
    <citation type="journal article" date="2014" name="Genome Biol. Evol.">
        <title>The genome of the myxosporean Thelohanellus kitauei shows adaptations to nutrient acquisition within its fish host.</title>
        <authorList>
            <person name="Yang Y."/>
            <person name="Xiong J."/>
            <person name="Zhou Z."/>
            <person name="Huo F."/>
            <person name="Miao W."/>
            <person name="Ran C."/>
            <person name="Liu Y."/>
            <person name="Zhang J."/>
            <person name="Feng J."/>
            <person name="Wang M."/>
            <person name="Wang M."/>
            <person name="Wang L."/>
            <person name="Yao B."/>
        </authorList>
    </citation>
    <scope>NUCLEOTIDE SEQUENCE [LARGE SCALE GENOMIC DNA]</scope>
    <source>
        <strain evidence="10">Wuqing</strain>
    </source>
</reference>
<keyword evidence="4" id="KW-0812">Transmembrane</keyword>
<evidence type="ECO:0000256" key="4">
    <source>
        <dbReference type="ARBA" id="ARBA00022692"/>
    </source>
</evidence>
<evidence type="ECO:0000256" key="7">
    <source>
        <dbReference type="ARBA" id="ARBA00023034"/>
    </source>
</evidence>
<protein>
    <submittedName>
        <fullName evidence="10">Galactosylceramide sulfotransferase</fullName>
    </submittedName>
</protein>
<keyword evidence="8" id="KW-0472">Membrane</keyword>
<evidence type="ECO:0000256" key="8">
    <source>
        <dbReference type="ARBA" id="ARBA00023136"/>
    </source>
</evidence>
<keyword evidence="6" id="KW-1133">Transmembrane helix</keyword>
<evidence type="ECO:0000313" key="11">
    <source>
        <dbReference type="Proteomes" id="UP000031668"/>
    </source>
</evidence>
<evidence type="ECO:0000256" key="2">
    <source>
        <dbReference type="ARBA" id="ARBA00008124"/>
    </source>
</evidence>
<evidence type="ECO:0000256" key="5">
    <source>
        <dbReference type="ARBA" id="ARBA00022968"/>
    </source>
</evidence>
<dbReference type="InterPro" id="IPR027417">
    <property type="entry name" value="P-loop_NTPase"/>
</dbReference>
<evidence type="ECO:0000256" key="3">
    <source>
        <dbReference type="ARBA" id="ARBA00022679"/>
    </source>
</evidence>
<keyword evidence="5" id="KW-0735">Signal-anchor</keyword>
<dbReference type="Gene3D" id="3.40.50.300">
    <property type="entry name" value="P-loop containing nucleotide triphosphate hydrolases"/>
    <property type="match status" value="1"/>
</dbReference>
<name>A0A0C2MWE1_THEKT</name>
<keyword evidence="11" id="KW-1185">Reference proteome</keyword>
<dbReference type="Proteomes" id="UP000031668">
    <property type="component" value="Unassembled WGS sequence"/>
</dbReference>
<dbReference type="PANTHER" id="PTHR14647">
    <property type="entry name" value="GALACTOSE-3-O-SULFOTRANSFERASE"/>
    <property type="match status" value="1"/>
</dbReference>
<gene>
    <name evidence="10" type="ORF">RF11_11361</name>
</gene>
<evidence type="ECO:0000256" key="9">
    <source>
        <dbReference type="ARBA" id="ARBA00023180"/>
    </source>
</evidence>
<comment type="caution">
    <text evidence="10">The sequence shown here is derived from an EMBL/GenBank/DDBJ whole genome shotgun (WGS) entry which is preliminary data.</text>
</comment>
<dbReference type="Pfam" id="PF06990">
    <property type="entry name" value="Gal-3-0_sulfotr"/>
    <property type="match status" value="1"/>
</dbReference>
<dbReference type="GO" id="GO:0001733">
    <property type="term" value="F:galactosylceramide sulfotransferase activity"/>
    <property type="evidence" value="ECO:0007669"/>
    <property type="project" value="InterPro"/>
</dbReference>
<dbReference type="InterPro" id="IPR009729">
    <property type="entry name" value="Gal-3-0_sulfotransfrase"/>
</dbReference>
<keyword evidence="9" id="KW-0325">Glycoprotein</keyword>
<dbReference type="EMBL" id="JWZT01003651">
    <property type="protein sequence ID" value="KII65942.1"/>
    <property type="molecule type" value="Genomic_DNA"/>
</dbReference>
<organism evidence="10 11">
    <name type="scientific">Thelohanellus kitauei</name>
    <name type="common">Myxosporean</name>
    <dbReference type="NCBI Taxonomy" id="669202"/>
    <lineage>
        <taxon>Eukaryota</taxon>
        <taxon>Metazoa</taxon>
        <taxon>Cnidaria</taxon>
        <taxon>Myxozoa</taxon>
        <taxon>Myxosporea</taxon>
        <taxon>Bivalvulida</taxon>
        <taxon>Platysporina</taxon>
        <taxon>Myxobolidae</taxon>
        <taxon>Thelohanellus</taxon>
    </lineage>
</organism>
<keyword evidence="3 10" id="KW-0808">Transferase</keyword>
<evidence type="ECO:0000256" key="6">
    <source>
        <dbReference type="ARBA" id="ARBA00022989"/>
    </source>
</evidence>
<comment type="similarity">
    <text evidence="2">Belongs to the galactose-3-O-sulfotransferase family.</text>
</comment>
<dbReference type="OrthoDB" id="514299at2759"/>
<dbReference type="AlphaFoldDB" id="A0A0C2MWE1"/>
<evidence type="ECO:0000256" key="1">
    <source>
        <dbReference type="ARBA" id="ARBA00004323"/>
    </source>
</evidence>
<keyword evidence="7" id="KW-0333">Golgi apparatus</keyword>